<accession>A0A914RGD8</accession>
<organism evidence="2 3">
    <name type="scientific">Parascaris equorum</name>
    <name type="common">Equine roundworm</name>
    <dbReference type="NCBI Taxonomy" id="6256"/>
    <lineage>
        <taxon>Eukaryota</taxon>
        <taxon>Metazoa</taxon>
        <taxon>Ecdysozoa</taxon>
        <taxon>Nematoda</taxon>
        <taxon>Chromadorea</taxon>
        <taxon>Rhabditida</taxon>
        <taxon>Spirurina</taxon>
        <taxon>Ascaridomorpha</taxon>
        <taxon>Ascaridoidea</taxon>
        <taxon>Ascarididae</taxon>
        <taxon>Parascaris</taxon>
    </lineage>
</organism>
<sequence length="78" mass="8741">MAKCGVHPVKCLSMYAFFEDVNLNEQLIADAVIRTIFYKYFEPKEALISNGVLNRAISSAAGKTTRHNDDENNAQYAL</sequence>
<evidence type="ECO:0000313" key="2">
    <source>
        <dbReference type="Proteomes" id="UP000887564"/>
    </source>
</evidence>
<name>A0A914RGD8_PAREQ</name>
<protein>
    <recommendedName>
        <fullName evidence="1">IFT52 GIFT domain-containing protein</fullName>
    </recommendedName>
</protein>
<dbReference type="WBParaSite" id="PEQ_0000078701-mRNA-1">
    <property type="protein sequence ID" value="PEQ_0000078701-mRNA-1"/>
    <property type="gene ID" value="PEQ_0000078701"/>
</dbReference>
<keyword evidence="2" id="KW-1185">Reference proteome</keyword>
<proteinExistence type="predicted"/>
<dbReference type="AlphaFoldDB" id="A0A914RGD8"/>
<reference evidence="3" key="1">
    <citation type="submission" date="2022-11" db="UniProtKB">
        <authorList>
            <consortium name="WormBaseParasite"/>
        </authorList>
    </citation>
    <scope>IDENTIFICATION</scope>
</reference>
<feature type="domain" description="IFT52 GIFT" evidence="1">
    <location>
        <begin position="29"/>
        <end position="74"/>
    </location>
</feature>
<evidence type="ECO:0000259" key="1">
    <source>
        <dbReference type="Pfam" id="PF23355"/>
    </source>
</evidence>
<dbReference type="Pfam" id="PF23355">
    <property type="entry name" value="IFT52_GIFT"/>
    <property type="match status" value="1"/>
</dbReference>
<dbReference type="Proteomes" id="UP000887564">
    <property type="component" value="Unplaced"/>
</dbReference>
<evidence type="ECO:0000313" key="3">
    <source>
        <dbReference type="WBParaSite" id="PEQ_0000078701-mRNA-1"/>
    </source>
</evidence>
<dbReference type="InterPro" id="IPR055458">
    <property type="entry name" value="IFT52_GIFT"/>
</dbReference>